<dbReference type="RefSeq" id="WP_213513508.1">
    <property type="nucleotide sequence ID" value="NZ_BOSE01000001.1"/>
</dbReference>
<name>A0A919YJ27_9BACL</name>
<evidence type="ECO:0000313" key="1">
    <source>
        <dbReference type="EMBL" id="GIP15287.1"/>
    </source>
</evidence>
<sequence>MTINVQQHIYIGSLRIEAISNSSMLQIGTSGGVNATSYTTDQAAAGTPADGTYPTEFFSPSIVPLPNPT</sequence>
<organism evidence="1 2">
    <name type="scientific">Paenibacillus montaniterrae</name>
    <dbReference type="NCBI Taxonomy" id="429341"/>
    <lineage>
        <taxon>Bacteria</taxon>
        <taxon>Bacillati</taxon>
        <taxon>Bacillota</taxon>
        <taxon>Bacilli</taxon>
        <taxon>Bacillales</taxon>
        <taxon>Paenibacillaceae</taxon>
        <taxon>Paenibacillus</taxon>
    </lineage>
</organism>
<dbReference type="EMBL" id="BOSE01000001">
    <property type="protein sequence ID" value="GIP15287.1"/>
    <property type="molecule type" value="Genomic_DNA"/>
</dbReference>
<dbReference type="InterPro" id="IPR024255">
    <property type="entry name" value="GerPB"/>
</dbReference>
<evidence type="ECO:0000313" key="2">
    <source>
        <dbReference type="Proteomes" id="UP000683139"/>
    </source>
</evidence>
<dbReference type="AlphaFoldDB" id="A0A919YJ27"/>
<dbReference type="Proteomes" id="UP000683139">
    <property type="component" value="Unassembled WGS sequence"/>
</dbReference>
<proteinExistence type="predicted"/>
<dbReference type="Pfam" id="PF10803">
    <property type="entry name" value="GerPB"/>
    <property type="match status" value="1"/>
</dbReference>
<comment type="caution">
    <text evidence="1">The sequence shown here is derived from an EMBL/GenBank/DDBJ whole genome shotgun (WGS) entry which is preliminary data.</text>
</comment>
<gene>
    <name evidence="1" type="ORF">J40TS1_09290</name>
</gene>
<protein>
    <submittedName>
        <fullName evidence="1">Uncharacterized protein</fullName>
    </submittedName>
</protein>
<keyword evidence="2" id="KW-1185">Reference proteome</keyword>
<reference evidence="1" key="1">
    <citation type="submission" date="2021-03" db="EMBL/GenBank/DDBJ databases">
        <title>Antimicrobial resistance genes in bacteria isolated from Japanese honey, and their potential for conferring macrolide and lincosamide resistance in the American foulbrood pathogen Paenibacillus larvae.</title>
        <authorList>
            <person name="Okamoto M."/>
            <person name="Kumagai M."/>
            <person name="Kanamori H."/>
            <person name="Takamatsu D."/>
        </authorList>
    </citation>
    <scope>NUCLEOTIDE SEQUENCE</scope>
    <source>
        <strain evidence="1">J40TS1</strain>
    </source>
</reference>
<accession>A0A919YJ27</accession>